<dbReference type="HOGENOM" id="CLU_043009_0_1_6"/>
<proteinExistence type="predicted"/>
<dbReference type="eggNOG" id="COG2831">
    <property type="taxonomic scope" value="Bacteria"/>
</dbReference>
<feature type="signal peptide" evidence="1">
    <location>
        <begin position="1"/>
        <end position="23"/>
    </location>
</feature>
<keyword evidence="3" id="KW-1185">Reference proteome</keyword>
<evidence type="ECO:0000313" key="3">
    <source>
        <dbReference type="Proteomes" id="UP000014568"/>
    </source>
</evidence>
<evidence type="ECO:0000256" key="1">
    <source>
        <dbReference type="SAM" id="SignalP"/>
    </source>
</evidence>
<dbReference type="SUPFAM" id="SSF56935">
    <property type="entry name" value="Porins"/>
    <property type="match status" value="1"/>
</dbReference>
<dbReference type="STRING" id="632955.GCA_000829675_02689"/>
<name>S3MQP4_9GAMM</name>
<dbReference type="RefSeq" id="WP_016657864.1">
    <property type="nucleotide sequence ID" value="NZ_KE340355.1"/>
</dbReference>
<organism evidence="2 3">
    <name type="scientific">Acinetobacter rudis CIP 110305</name>
    <dbReference type="NCBI Taxonomy" id="421052"/>
    <lineage>
        <taxon>Bacteria</taxon>
        <taxon>Pseudomonadati</taxon>
        <taxon>Pseudomonadota</taxon>
        <taxon>Gammaproteobacteria</taxon>
        <taxon>Moraxellales</taxon>
        <taxon>Moraxellaceae</taxon>
        <taxon>Acinetobacter</taxon>
    </lineage>
</organism>
<evidence type="ECO:0008006" key="4">
    <source>
        <dbReference type="Google" id="ProtNLM"/>
    </source>
</evidence>
<comment type="caution">
    <text evidence="2">The sequence shown here is derived from an EMBL/GenBank/DDBJ whole genome shotgun (WGS) entry which is preliminary data.</text>
</comment>
<reference evidence="2 3" key="1">
    <citation type="submission" date="2013-06" db="EMBL/GenBank/DDBJ databases">
        <title>The Genome Sequence of Acinetobacter rudis CIP 110305.</title>
        <authorList>
            <consortium name="The Broad Institute Genome Sequencing Platform"/>
            <consortium name="The Broad Institute Genome Sequencing Center for Infectious Disease"/>
            <person name="Cerqueira G."/>
            <person name="Feldgarden M."/>
            <person name="Courvalin P."/>
            <person name="Perichon B."/>
            <person name="Grillot-Courvalin C."/>
            <person name="Clermont D."/>
            <person name="Rocha E."/>
            <person name="Yoon E.-J."/>
            <person name="Nemec A."/>
            <person name="Young S.K."/>
            <person name="Zeng Q."/>
            <person name="Gargeya S."/>
            <person name="Fitzgerald M."/>
            <person name="Abouelleil A."/>
            <person name="Alvarado L."/>
            <person name="Berlin A.M."/>
            <person name="Chapman S.B."/>
            <person name="Dewar J."/>
            <person name="Goldberg J."/>
            <person name="Griggs A."/>
            <person name="Gujja S."/>
            <person name="Hansen M."/>
            <person name="Howarth C."/>
            <person name="Imamovic A."/>
            <person name="Larimer J."/>
            <person name="McCowan C."/>
            <person name="Murphy C."/>
            <person name="Pearson M."/>
            <person name="Priest M."/>
            <person name="Roberts A."/>
            <person name="Saif S."/>
            <person name="Shea T."/>
            <person name="Sykes S."/>
            <person name="Wortman J."/>
            <person name="Nusbaum C."/>
            <person name="Birren B."/>
        </authorList>
    </citation>
    <scope>NUCLEOTIDE SEQUENCE [LARGE SCALE GENOMIC DNA]</scope>
    <source>
        <strain evidence="2 3">CIP 110305</strain>
    </source>
</reference>
<dbReference type="PATRIC" id="fig|421052.3.peg.3436"/>
<feature type="chain" id="PRO_5004512191" description="Porin domain-containing protein" evidence="1">
    <location>
        <begin position="24"/>
        <end position="391"/>
    </location>
</feature>
<sequence>MKTRCFKLCLGFVISSLSYSTFAEIQIGDAQSTAGAVTFSGTLRGNYQDKHFGESVSNNRKLKFDAGIFRIGYESPEWFAKAEYRCYQYDTLCDFSTLVYGYAGYKLNSTDQLTVGLQPIPFGPGRFWDSSFYASINNTIGLQDALNLGINYHVEFAEATKVDLAYFAQDGGHYKGKSSDAARYTANFISSSDATKTDLDEKNMWFIRVHQDLNFLTFDDFKASLGGSYWYSEIDNKTSHQQGSRKAWALFSQMQYKNASLMLTGGNLSIDNKDPDHPDHSTIGAFDTEYELANKGNFYTADARYTFKQVKEGLNISPYLVYSKYDKNKNTQQDSERHIAGVAWDYKNLSMYTEYILSKNDPFIGGTSSSLAAGDDNRWNKMLNLAFIYNF</sequence>
<keyword evidence="1" id="KW-0732">Signal</keyword>
<dbReference type="Proteomes" id="UP000014568">
    <property type="component" value="Unassembled WGS sequence"/>
</dbReference>
<protein>
    <recommendedName>
        <fullName evidence="4">Porin domain-containing protein</fullName>
    </recommendedName>
</protein>
<accession>S3MQP4</accession>
<gene>
    <name evidence="2" type="ORF">F945_03505</name>
</gene>
<dbReference type="OrthoDB" id="625456at2"/>
<dbReference type="EMBL" id="ATGI01000039">
    <property type="protein sequence ID" value="EPF69942.1"/>
    <property type="molecule type" value="Genomic_DNA"/>
</dbReference>
<dbReference type="AlphaFoldDB" id="S3MQP4"/>
<evidence type="ECO:0000313" key="2">
    <source>
        <dbReference type="EMBL" id="EPF69942.1"/>
    </source>
</evidence>